<name>A0A3S0JUS3_9GAMM</name>
<organism evidence="1 2">
    <name type="scientific">Halomonas nitroreducens</name>
    <dbReference type="NCBI Taxonomy" id="447425"/>
    <lineage>
        <taxon>Bacteria</taxon>
        <taxon>Pseudomonadati</taxon>
        <taxon>Pseudomonadota</taxon>
        <taxon>Gammaproteobacteria</taxon>
        <taxon>Oceanospirillales</taxon>
        <taxon>Halomonadaceae</taxon>
        <taxon>Halomonas</taxon>
    </lineage>
</organism>
<sequence length="496" mass="55513">MHLLVLGIDGGDRDIISKMPMPYLNKVLHGANKIEANEDLYTRGWAKILSGVPGTISGAVYNRPKVTDGECGATGKWTSQDFSDNANKPLWEELNNRGLSVGFMNIPTTHPAPEVEGFFVSGAGGGIESGNTPPSACYPEEDSRILEENGYIFDTRYIPSGIRDEKEFHLRLRSMTEARVASYIALDNKHNPDVGFIAFMGLARLQYLAMNEINHILEGQKSTQNKLTSSQQLILDTYKHFDHQLSYLVTTLGVENVMVVSDHGQAARKFDVNINYFLGQHGWQINKQASVLSFQQKARRYAKKLLPRKCYDALASNPSLHRAGGGQSPIDFSRSKAFGMRGSPVIYINDERFFGVVSGNECKNELIQEVISEFNKDQEANNHGLKAMRFSERFSEGVKSFELSPDIWIEKPDNYLFDYGVGNSNAGIDNLVNENHPYYKAIDFKAIDRGQWTGIKGRSAMIYYTSDKEEVDTGPYKDLTQAYYTCLDLIGSANRT</sequence>
<dbReference type="AlphaFoldDB" id="A0A3S0JUS3"/>
<dbReference type="Pfam" id="PF01663">
    <property type="entry name" value="Phosphodiest"/>
    <property type="match status" value="1"/>
</dbReference>
<evidence type="ECO:0008006" key="3">
    <source>
        <dbReference type="Google" id="ProtNLM"/>
    </source>
</evidence>
<proteinExistence type="predicted"/>
<dbReference type="InterPro" id="IPR017850">
    <property type="entry name" value="Alkaline_phosphatase_core_sf"/>
</dbReference>
<gene>
    <name evidence="1" type="ORF">EKG36_20190</name>
</gene>
<dbReference type="InterPro" id="IPR002591">
    <property type="entry name" value="Phosphodiest/P_Trfase"/>
</dbReference>
<dbReference type="OrthoDB" id="8477749at2"/>
<dbReference type="Proteomes" id="UP000267400">
    <property type="component" value="Unassembled WGS sequence"/>
</dbReference>
<dbReference type="Gene3D" id="3.40.720.10">
    <property type="entry name" value="Alkaline Phosphatase, subunit A"/>
    <property type="match status" value="1"/>
</dbReference>
<evidence type="ECO:0000313" key="2">
    <source>
        <dbReference type="Proteomes" id="UP000267400"/>
    </source>
</evidence>
<evidence type="ECO:0000313" key="1">
    <source>
        <dbReference type="EMBL" id="RTQ97317.1"/>
    </source>
</evidence>
<accession>A0A3S0JUS3</accession>
<dbReference type="EMBL" id="RXNS01000033">
    <property type="protein sequence ID" value="RTQ97317.1"/>
    <property type="molecule type" value="Genomic_DNA"/>
</dbReference>
<dbReference type="SUPFAM" id="SSF53649">
    <property type="entry name" value="Alkaline phosphatase-like"/>
    <property type="match status" value="1"/>
</dbReference>
<protein>
    <recommendedName>
        <fullName evidence="3">Nucleotide pyrophosphatase</fullName>
    </recommendedName>
</protein>
<keyword evidence="2" id="KW-1185">Reference proteome</keyword>
<dbReference type="RefSeq" id="WP_126487076.1">
    <property type="nucleotide sequence ID" value="NZ_RXNS01000033.1"/>
</dbReference>
<reference evidence="1 2" key="1">
    <citation type="submission" date="2018-12" db="EMBL/GenBank/DDBJ databases">
        <authorList>
            <person name="Yu L."/>
        </authorList>
    </citation>
    <scope>NUCLEOTIDE SEQUENCE [LARGE SCALE GENOMIC DNA]</scope>
    <source>
        <strain evidence="1 2">11S</strain>
    </source>
</reference>
<comment type="caution">
    <text evidence="1">The sequence shown here is derived from an EMBL/GenBank/DDBJ whole genome shotgun (WGS) entry which is preliminary data.</text>
</comment>